<keyword evidence="2" id="KW-1185">Reference proteome</keyword>
<dbReference type="EMBL" id="CZPZ01000004">
    <property type="protein sequence ID" value="CUS33256.1"/>
    <property type="molecule type" value="Genomic_DNA"/>
</dbReference>
<dbReference type="Proteomes" id="UP000198736">
    <property type="component" value="Unassembled WGS sequence"/>
</dbReference>
<dbReference type="STRING" id="1742973.COMA2_120147"/>
<accession>A0A0S4L9G3</accession>
<evidence type="ECO:0000313" key="2">
    <source>
        <dbReference type="Proteomes" id="UP000198736"/>
    </source>
</evidence>
<evidence type="ECO:0000313" key="1">
    <source>
        <dbReference type="EMBL" id="CUS33256.1"/>
    </source>
</evidence>
<proteinExistence type="predicted"/>
<reference evidence="2" key="1">
    <citation type="submission" date="2015-10" db="EMBL/GenBank/DDBJ databases">
        <authorList>
            <person name="Luecker S."/>
            <person name="Luecker S."/>
        </authorList>
    </citation>
    <scope>NUCLEOTIDE SEQUENCE [LARGE SCALE GENOMIC DNA]</scope>
</reference>
<protein>
    <submittedName>
        <fullName evidence="1">Uncharacterized protein</fullName>
    </submittedName>
</protein>
<gene>
    <name evidence="1" type="ORF">COMA2_120147</name>
</gene>
<name>A0A0S4L9G3_9BACT</name>
<sequence length="199" mass="21929">MDTKKKMILAASLLVLWAGLAVWQWRSMQEPARVPLTNVGGRPSVGQQAAIGRTGLRVHLDWLTSRGLQSQTTFTVHRNIFAVPRSDGTFMAGNVPASMNQPGSASAETATHQEDTSGLEQYHYLGFLRVGEGRRENKDIAVLKKDDEVLVLKIGDHVDHHLILKAINSESVTIRDTGTRMDQTVLLSEKSTEESIGQE</sequence>
<organism evidence="1 2">
    <name type="scientific">Candidatus Nitrospira nitrificans</name>
    <dbReference type="NCBI Taxonomy" id="1742973"/>
    <lineage>
        <taxon>Bacteria</taxon>
        <taxon>Pseudomonadati</taxon>
        <taxon>Nitrospirota</taxon>
        <taxon>Nitrospiria</taxon>
        <taxon>Nitrospirales</taxon>
        <taxon>Nitrospiraceae</taxon>
        <taxon>Nitrospira</taxon>
    </lineage>
</organism>
<dbReference type="OrthoDB" id="9796697at2"/>
<dbReference type="RefSeq" id="WP_090894960.1">
    <property type="nucleotide sequence ID" value="NZ_CZPZ01000004.1"/>
</dbReference>
<dbReference type="AlphaFoldDB" id="A0A0S4L9G3"/>